<evidence type="ECO:0000313" key="3">
    <source>
        <dbReference type="Proteomes" id="UP000230961"/>
    </source>
</evidence>
<gene>
    <name evidence="2" type="ORF">LC20_08105</name>
</gene>
<dbReference type="Proteomes" id="UP000230961">
    <property type="component" value="Chromosome"/>
</dbReference>
<dbReference type="AlphaFoldDB" id="A0A7U5STR9"/>
<sequence>MKDATKQTSAFRIKQLLSERNWKQTDLAKRLDVSPQAVQQWVKGTSSPRGKSLSKLSSVTGLPEHWFFMAEDDHTDTLQVQQPTRVLDSRQEKLLSLFDQMPESEKDHMVALFESKVQEYERLLNELIALKNKKI</sequence>
<dbReference type="SMART" id="SM00530">
    <property type="entry name" value="HTH_XRE"/>
    <property type="match status" value="1"/>
</dbReference>
<dbReference type="Pfam" id="PF01381">
    <property type="entry name" value="HTH_3"/>
    <property type="match status" value="1"/>
</dbReference>
<name>A0A7U5STR9_YEREN</name>
<dbReference type="InterPro" id="IPR001387">
    <property type="entry name" value="Cro/C1-type_HTH"/>
</dbReference>
<dbReference type="Gene3D" id="1.10.260.40">
    <property type="entry name" value="lambda repressor-like DNA-binding domains"/>
    <property type="match status" value="1"/>
</dbReference>
<accession>A0A7U5STR9</accession>
<dbReference type="PROSITE" id="PS50943">
    <property type="entry name" value="HTH_CROC1"/>
    <property type="match status" value="1"/>
</dbReference>
<dbReference type="GO" id="GO:0003677">
    <property type="term" value="F:DNA binding"/>
    <property type="evidence" value="ECO:0007669"/>
    <property type="project" value="InterPro"/>
</dbReference>
<dbReference type="InterPro" id="IPR010982">
    <property type="entry name" value="Lambda_DNA-bd_dom_sf"/>
</dbReference>
<evidence type="ECO:0000313" key="2">
    <source>
        <dbReference type="EMBL" id="ATX62906.1"/>
    </source>
</evidence>
<dbReference type="CDD" id="cd00093">
    <property type="entry name" value="HTH_XRE"/>
    <property type="match status" value="1"/>
</dbReference>
<feature type="domain" description="HTH cro/C1-type" evidence="1">
    <location>
        <begin position="13"/>
        <end position="67"/>
    </location>
</feature>
<evidence type="ECO:0000259" key="1">
    <source>
        <dbReference type="PROSITE" id="PS50943"/>
    </source>
</evidence>
<proteinExistence type="predicted"/>
<dbReference type="KEGG" id="yel:LC20_08105"/>
<dbReference type="SUPFAM" id="SSF47413">
    <property type="entry name" value="lambda repressor-like DNA-binding domains"/>
    <property type="match status" value="1"/>
</dbReference>
<protein>
    <submittedName>
        <fullName evidence="2">Helix-turn-helix domain-containing protein</fullName>
    </submittedName>
</protein>
<reference evidence="2 3" key="1">
    <citation type="submission" date="2017-11" db="EMBL/GenBank/DDBJ databases">
        <title>The complete genome sequence and comparative genome analysis of Yersinia enterocolitica strain LC20.</title>
        <authorList>
            <person name="Shi G."/>
            <person name="Su M."/>
            <person name="Liang J."/>
            <person name="Gu W."/>
            <person name="Xiao Y."/>
            <person name="Zhang Z."/>
            <person name="Qiu H."/>
            <person name="Duan R."/>
            <person name="Zhang Z."/>
            <person name="Li Y."/>
            <person name="Zhang X."/>
            <person name="Ling Y."/>
            <person name="Song L."/>
            <person name="Chen M."/>
            <person name="Zhao Y."/>
            <person name="Wu J."/>
            <person name="Jing H."/>
            <person name="Xiao J."/>
            <person name="Wang X."/>
        </authorList>
    </citation>
    <scope>NUCLEOTIDE SEQUENCE [LARGE SCALE GENOMIC DNA]</scope>
    <source>
        <strain evidence="2 3">LC20</strain>
    </source>
</reference>
<organism evidence="2 3">
    <name type="scientific">Yersinia enterocolitica LC20</name>
    <dbReference type="NCBI Taxonomy" id="1443113"/>
    <lineage>
        <taxon>Bacteria</taxon>
        <taxon>Pseudomonadati</taxon>
        <taxon>Pseudomonadota</taxon>
        <taxon>Gammaproteobacteria</taxon>
        <taxon>Enterobacterales</taxon>
        <taxon>Yersiniaceae</taxon>
        <taxon>Yersinia</taxon>
    </lineage>
</organism>
<dbReference type="EMBL" id="CP007448">
    <property type="protein sequence ID" value="ATX62906.1"/>
    <property type="molecule type" value="Genomic_DNA"/>
</dbReference>